<keyword evidence="2" id="KW-0238">DNA-binding</keyword>
<evidence type="ECO:0000313" key="5">
    <source>
        <dbReference type="EMBL" id="UXP33623.1"/>
    </source>
</evidence>
<feature type="domain" description="HTH arsR-type" evidence="4">
    <location>
        <begin position="3"/>
        <end position="101"/>
    </location>
</feature>
<protein>
    <submittedName>
        <fullName evidence="5">Metalloregulator ArsR/SmtB family transcription factor</fullName>
    </submittedName>
</protein>
<dbReference type="InterPro" id="IPR036388">
    <property type="entry name" value="WH-like_DNA-bd_sf"/>
</dbReference>
<dbReference type="PROSITE" id="PS50987">
    <property type="entry name" value="HTH_ARSR_2"/>
    <property type="match status" value="1"/>
</dbReference>
<dbReference type="PRINTS" id="PR00778">
    <property type="entry name" value="HTHARSR"/>
</dbReference>
<organism evidence="5 6">
    <name type="scientific">Reichenbachiella agarivorans</name>
    <dbReference type="NCBI Taxonomy" id="2979464"/>
    <lineage>
        <taxon>Bacteria</taxon>
        <taxon>Pseudomonadati</taxon>
        <taxon>Bacteroidota</taxon>
        <taxon>Cytophagia</taxon>
        <taxon>Cytophagales</taxon>
        <taxon>Reichenbachiellaceae</taxon>
        <taxon>Reichenbachiella</taxon>
    </lineage>
</organism>
<reference evidence="5" key="1">
    <citation type="submission" date="2022-09" db="EMBL/GenBank/DDBJ databases">
        <title>Comparative genomics and taxonomic characterization of three novel marine species of genus Reichenbachiella exhibiting antioxidant and polysaccharide degradation activities.</title>
        <authorList>
            <person name="Muhammad N."/>
            <person name="Lee Y.-J."/>
            <person name="Ko J."/>
            <person name="Kim S.-G."/>
        </authorList>
    </citation>
    <scope>NUCLEOTIDE SEQUENCE</scope>
    <source>
        <strain evidence="5">BKB1-1</strain>
    </source>
</reference>
<name>A0ABY6CVX8_9BACT</name>
<dbReference type="PROSITE" id="PS00846">
    <property type="entry name" value="HTH_ARSR_1"/>
    <property type="match status" value="1"/>
</dbReference>
<gene>
    <name evidence="5" type="ORF">N6H18_06605</name>
</gene>
<dbReference type="PANTHER" id="PTHR33154">
    <property type="entry name" value="TRANSCRIPTIONAL REGULATOR, ARSR FAMILY"/>
    <property type="match status" value="1"/>
</dbReference>
<sequence length="124" mass="15001">MKLKHFNLQYGSQIFKSFSDEARIRILFLLFNHEELCISDIEHILDFTQTKTSRHISYLKNAGLLSYRKEDQWVFYFIKDEVMGMVGQIFKFLNKDAQLQKDNEVYEVLKSNRELAFYKKMKRM</sequence>
<dbReference type="Gene3D" id="1.10.10.10">
    <property type="entry name" value="Winged helix-like DNA-binding domain superfamily/Winged helix DNA-binding domain"/>
    <property type="match status" value="1"/>
</dbReference>
<keyword evidence="3" id="KW-0804">Transcription</keyword>
<dbReference type="Pfam" id="PF01022">
    <property type="entry name" value="HTH_5"/>
    <property type="match status" value="1"/>
</dbReference>
<keyword evidence="1" id="KW-0805">Transcription regulation</keyword>
<proteinExistence type="predicted"/>
<evidence type="ECO:0000256" key="1">
    <source>
        <dbReference type="ARBA" id="ARBA00023015"/>
    </source>
</evidence>
<dbReference type="Proteomes" id="UP001065174">
    <property type="component" value="Chromosome"/>
</dbReference>
<accession>A0ABY6CVX8</accession>
<keyword evidence="6" id="KW-1185">Reference proteome</keyword>
<dbReference type="NCBIfam" id="NF033788">
    <property type="entry name" value="HTH_metalloreg"/>
    <property type="match status" value="1"/>
</dbReference>
<dbReference type="InterPro" id="IPR036390">
    <property type="entry name" value="WH_DNA-bd_sf"/>
</dbReference>
<dbReference type="CDD" id="cd00090">
    <property type="entry name" value="HTH_ARSR"/>
    <property type="match status" value="1"/>
</dbReference>
<dbReference type="RefSeq" id="WP_262311052.1">
    <property type="nucleotide sequence ID" value="NZ_CP106679.1"/>
</dbReference>
<evidence type="ECO:0000259" key="4">
    <source>
        <dbReference type="PROSITE" id="PS50987"/>
    </source>
</evidence>
<dbReference type="EMBL" id="CP106679">
    <property type="protein sequence ID" value="UXP33623.1"/>
    <property type="molecule type" value="Genomic_DNA"/>
</dbReference>
<dbReference type="SMART" id="SM00418">
    <property type="entry name" value="HTH_ARSR"/>
    <property type="match status" value="1"/>
</dbReference>
<evidence type="ECO:0000256" key="3">
    <source>
        <dbReference type="ARBA" id="ARBA00023163"/>
    </source>
</evidence>
<dbReference type="SUPFAM" id="SSF46785">
    <property type="entry name" value="Winged helix' DNA-binding domain"/>
    <property type="match status" value="1"/>
</dbReference>
<evidence type="ECO:0000256" key="2">
    <source>
        <dbReference type="ARBA" id="ARBA00023125"/>
    </source>
</evidence>
<dbReference type="PANTHER" id="PTHR33154:SF18">
    <property type="entry name" value="ARSENICAL RESISTANCE OPERON REPRESSOR"/>
    <property type="match status" value="1"/>
</dbReference>
<dbReference type="InterPro" id="IPR018334">
    <property type="entry name" value="ArsR_HTH"/>
</dbReference>
<dbReference type="InterPro" id="IPR051081">
    <property type="entry name" value="HTH_MetalResp_TranReg"/>
</dbReference>
<dbReference type="InterPro" id="IPR001845">
    <property type="entry name" value="HTH_ArsR_DNA-bd_dom"/>
</dbReference>
<evidence type="ECO:0000313" key="6">
    <source>
        <dbReference type="Proteomes" id="UP001065174"/>
    </source>
</evidence>
<dbReference type="InterPro" id="IPR011991">
    <property type="entry name" value="ArsR-like_HTH"/>
</dbReference>